<feature type="coiled-coil region" evidence="7">
    <location>
        <begin position="105"/>
        <end position="139"/>
    </location>
</feature>
<evidence type="ECO:0000256" key="3">
    <source>
        <dbReference type="ARBA" id="ARBA00023015"/>
    </source>
</evidence>
<keyword evidence="3" id="KW-0805">Transcription regulation</keyword>
<evidence type="ECO:0000256" key="5">
    <source>
        <dbReference type="ARBA" id="ARBA00023163"/>
    </source>
</evidence>
<keyword evidence="7" id="KW-0175">Coiled coil</keyword>
<dbReference type="Gene3D" id="4.10.280.10">
    <property type="entry name" value="Helix-loop-helix DNA-binding domain"/>
    <property type="match status" value="1"/>
</dbReference>
<feature type="compositionally biased region" description="Basic residues" evidence="8">
    <location>
        <begin position="304"/>
        <end position="320"/>
    </location>
</feature>
<accession>A0A8P0TT09</accession>
<evidence type="ECO:0000256" key="7">
    <source>
        <dbReference type="SAM" id="Coils"/>
    </source>
</evidence>
<protein>
    <submittedName>
        <fullName evidence="10">MAX dimerization protein 1</fullName>
    </submittedName>
</protein>
<reference evidence="10 11" key="1">
    <citation type="journal article" date="2005" name="Nature">
        <title>Genome sequence, comparative analysis and haplotype structure of the domestic dog.</title>
        <authorList>
            <consortium name="Broad Sequencing Platform"/>
            <person name="Lindblad-Toh K."/>
            <person name="Wade C.M."/>
            <person name="Mikkelsen T.S."/>
            <person name="Karlsson E.K."/>
            <person name="Jaffe D.B."/>
            <person name="Kamal M."/>
            <person name="Clamp M."/>
            <person name="Chang J.L."/>
            <person name="Kulbokas E.J. III"/>
            <person name="Zody M.C."/>
            <person name="Mauceli E."/>
            <person name="Xie X."/>
            <person name="Breen M."/>
            <person name="Wayne R.K."/>
            <person name="Ostrander E.A."/>
            <person name="Ponting C.P."/>
            <person name="Galibert F."/>
            <person name="Smith D.R."/>
            <person name="DeJong P.J."/>
            <person name="Kirkness E."/>
            <person name="Alvarez P."/>
            <person name="Biagi T."/>
            <person name="Brockman W."/>
            <person name="Butler J."/>
            <person name="Chin C.W."/>
            <person name="Cook A."/>
            <person name="Cuff J."/>
            <person name="Daly M.J."/>
            <person name="DeCaprio D."/>
            <person name="Gnerre S."/>
            <person name="Grabherr M."/>
            <person name="Kellis M."/>
            <person name="Kleber M."/>
            <person name="Bardeleben C."/>
            <person name="Goodstadt L."/>
            <person name="Heger A."/>
            <person name="Hitte C."/>
            <person name="Kim L."/>
            <person name="Koepfli K.P."/>
            <person name="Parker H.G."/>
            <person name="Pollinger J.P."/>
            <person name="Searle S.M."/>
            <person name="Sutter N.B."/>
            <person name="Thomas R."/>
            <person name="Webber C."/>
            <person name="Baldwin J."/>
            <person name="Abebe A."/>
            <person name="Abouelleil A."/>
            <person name="Aftuck L."/>
            <person name="Ait-Zahra M."/>
            <person name="Aldredge T."/>
            <person name="Allen N."/>
            <person name="An P."/>
            <person name="Anderson S."/>
            <person name="Antoine C."/>
            <person name="Arachchi H."/>
            <person name="Aslam A."/>
            <person name="Ayotte L."/>
            <person name="Bachantsang P."/>
            <person name="Barry A."/>
            <person name="Bayul T."/>
            <person name="Benamara M."/>
            <person name="Berlin A."/>
            <person name="Bessette D."/>
            <person name="Blitshteyn B."/>
            <person name="Bloom T."/>
            <person name="Blye J."/>
            <person name="Boguslavskiy L."/>
            <person name="Bonnet C."/>
            <person name="Boukhgalter B."/>
            <person name="Brown A."/>
            <person name="Cahill P."/>
            <person name="Calixte N."/>
            <person name="Camarata J."/>
            <person name="Cheshatsang Y."/>
            <person name="Chu J."/>
            <person name="Citroen M."/>
            <person name="Collymore A."/>
            <person name="Cooke P."/>
            <person name="Dawoe T."/>
            <person name="Daza R."/>
            <person name="Decktor K."/>
            <person name="DeGray S."/>
            <person name="Dhargay N."/>
            <person name="Dooley K."/>
            <person name="Dooley K."/>
            <person name="Dorje P."/>
            <person name="Dorjee K."/>
            <person name="Dorris L."/>
            <person name="Duffey N."/>
            <person name="Dupes A."/>
            <person name="Egbiremolen O."/>
            <person name="Elong R."/>
            <person name="Falk J."/>
            <person name="Farina A."/>
            <person name="Faro S."/>
            <person name="Ferguson D."/>
            <person name="Ferreira P."/>
            <person name="Fisher S."/>
            <person name="FitzGerald M."/>
            <person name="Foley K."/>
            <person name="Foley C."/>
            <person name="Franke A."/>
            <person name="Friedrich D."/>
            <person name="Gage D."/>
            <person name="Garber M."/>
            <person name="Gearin G."/>
            <person name="Giannoukos G."/>
            <person name="Goode T."/>
            <person name="Goyette A."/>
            <person name="Graham J."/>
            <person name="Grandbois E."/>
            <person name="Gyaltsen K."/>
            <person name="Hafez N."/>
            <person name="Hagopian D."/>
            <person name="Hagos B."/>
            <person name="Hall J."/>
            <person name="Healy C."/>
            <person name="Hegarty R."/>
            <person name="Honan T."/>
            <person name="Horn A."/>
            <person name="Houde N."/>
            <person name="Hughes L."/>
            <person name="Hunnicutt L."/>
            <person name="Husby M."/>
            <person name="Jester B."/>
            <person name="Jones C."/>
            <person name="Kamat A."/>
            <person name="Kanga B."/>
            <person name="Kells C."/>
            <person name="Khazanovich D."/>
            <person name="Kieu A.C."/>
            <person name="Kisner P."/>
            <person name="Kumar M."/>
            <person name="Lance K."/>
            <person name="Landers T."/>
            <person name="Lara M."/>
            <person name="Lee W."/>
            <person name="Leger J.P."/>
            <person name="Lennon N."/>
            <person name="Leuper L."/>
            <person name="LeVine S."/>
            <person name="Liu J."/>
            <person name="Liu X."/>
            <person name="Lokyitsang Y."/>
            <person name="Lokyitsang T."/>
            <person name="Lui A."/>
            <person name="Macdonald J."/>
            <person name="Major J."/>
            <person name="Marabella R."/>
            <person name="Maru K."/>
            <person name="Matthews C."/>
            <person name="McDonough S."/>
            <person name="Mehta T."/>
            <person name="Meldrim J."/>
            <person name="Melnikov A."/>
            <person name="Meneus L."/>
            <person name="Mihalev A."/>
            <person name="Mihova T."/>
            <person name="Miller K."/>
            <person name="Mittelman R."/>
            <person name="Mlenga V."/>
            <person name="Mulrain L."/>
            <person name="Munson G."/>
            <person name="Navidi A."/>
            <person name="Naylor J."/>
            <person name="Nguyen T."/>
            <person name="Nguyen N."/>
            <person name="Nguyen C."/>
            <person name="Nguyen T."/>
            <person name="Nicol R."/>
            <person name="Norbu N."/>
            <person name="Norbu C."/>
            <person name="Novod N."/>
            <person name="Nyima T."/>
            <person name="Olandt P."/>
            <person name="O'Neill B."/>
            <person name="O'Neill K."/>
            <person name="Osman S."/>
            <person name="Oyono L."/>
            <person name="Patti C."/>
            <person name="Perrin D."/>
            <person name="Phunkhang P."/>
            <person name="Pierre F."/>
            <person name="Priest M."/>
            <person name="Rachupka A."/>
            <person name="Raghuraman S."/>
            <person name="Rameau R."/>
            <person name="Ray V."/>
            <person name="Raymond C."/>
            <person name="Rege F."/>
            <person name="Rise C."/>
            <person name="Rogers J."/>
            <person name="Rogov P."/>
            <person name="Sahalie J."/>
            <person name="Settipalli S."/>
            <person name="Sharpe T."/>
            <person name="Shea T."/>
            <person name="Sheehan M."/>
            <person name="Sherpa N."/>
            <person name="Shi J."/>
            <person name="Shih D."/>
            <person name="Sloan J."/>
            <person name="Smith C."/>
            <person name="Sparrow T."/>
            <person name="Stalker J."/>
            <person name="Stange-Thomann N."/>
            <person name="Stavropoulos S."/>
            <person name="Stone C."/>
            <person name="Stone S."/>
            <person name="Sykes S."/>
            <person name="Tchuinga P."/>
            <person name="Tenzing P."/>
            <person name="Tesfaye S."/>
            <person name="Thoulutsang D."/>
            <person name="Thoulutsang Y."/>
            <person name="Topham K."/>
            <person name="Topping I."/>
            <person name="Tsamla T."/>
            <person name="Vassiliev H."/>
            <person name="Venkataraman V."/>
            <person name="Vo A."/>
            <person name="Wangchuk T."/>
            <person name="Wangdi T."/>
            <person name="Weiand M."/>
            <person name="Wilkinson J."/>
            <person name="Wilson A."/>
            <person name="Yadav S."/>
            <person name="Yang S."/>
            <person name="Yang X."/>
            <person name="Young G."/>
            <person name="Yu Q."/>
            <person name="Zainoun J."/>
            <person name="Zembek L."/>
            <person name="Zimmer A."/>
            <person name="Lander E.S."/>
        </authorList>
    </citation>
    <scope>NUCLEOTIDE SEQUENCE [LARGE SCALE GENOMIC DNA]</scope>
    <source>
        <strain evidence="10">Boxer</strain>
    </source>
</reference>
<keyword evidence="5" id="KW-0804">Transcription</keyword>
<evidence type="ECO:0000256" key="2">
    <source>
        <dbReference type="ARBA" id="ARBA00022491"/>
    </source>
</evidence>
<feature type="compositionally biased region" description="Gly residues" evidence="8">
    <location>
        <begin position="279"/>
        <end position="292"/>
    </location>
</feature>
<gene>
    <name evidence="10" type="primary">MXD1</name>
</gene>
<dbReference type="GO" id="GO:0000122">
    <property type="term" value="P:negative regulation of transcription by RNA polymerase II"/>
    <property type="evidence" value="ECO:0007669"/>
    <property type="project" value="InterPro"/>
</dbReference>
<dbReference type="PANTHER" id="PTHR11969:SF18">
    <property type="entry name" value="MAX DIMERIZATION PROTEIN 1"/>
    <property type="match status" value="1"/>
</dbReference>
<evidence type="ECO:0000256" key="8">
    <source>
        <dbReference type="SAM" id="MobiDB-lite"/>
    </source>
</evidence>
<dbReference type="Proteomes" id="UP000002254">
    <property type="component" value="Chromosome 10"/>
</dbReference>
<dbReference type="InterPro" id="IPR036638">
    <property type="entry name" value="HLH_DNA-bd_sf"/>
</dbReference>
<dbReference type="CDD" id="cd18931">
    <property type="entry name" value="bHLHzip_Mad1"/>
    <property type="match status" value="1"/>
</dbReference>
<sequence>MAAAVRMNIQMLLEAADYLERREREAEHGYASMLPYSNKDRDALKRRNKSKKNNSSSRSTHNEMEKNRRAHLRLCLEKLKGLVPLGPESNRHTTLSLLTKAKLHIKKLEDCDRRAIHQIDQLQREQRHLKRQLEKLGIERIRMDSIGSTVSSERSDSDRGERPPRVCVRVRVPVCRGLCAGACACVQGPVYRCPCAGARVCACAARCTSVCVRACVQVLCACLAAGCTYECARARVQVPVCGCCVHVPVCRCPRACPCARCTSVGARAGVRVPGRGSPRPGGDGARRGGIGPGRRHPCVSPRRGGGRGRGRGCGRGRGRGGRGLPGGRAGLEQQRRERLGRAGQPAERGQRRGLRQLQQEAAGGPARARGPLRARAPAAAGPLRVDRLLGAPRSPRGHGDTRHGRTRAWAWAPAPRSTPPAPGSPRLGFPRSVFCYLSLEHFFFLPQR</sequence>
<dbReference type="PANTHER" id="PTHR11969">
    <property type="entry name" value="MAX DIMERIZATION, MAD"/>
    <property type="match status" value="1"/>
</dbReference>
<dbReference type="SMART" id="SM00353">
    <property type="entry name" value="HLH"/>
    <property type="match status" value="1"/>
</dbReference>
<dbReference type="SUPFAM" id="SSF47459">
    <property type="entry name" value="HLH, helix-loop-helix DNA-binding domain"/>
    <property type="match status" value="1"/>
</dbReference>
<dbReference type="GO" id="GO:0005634">
    <property type="term" value="C:nucleus"/>
    <property type="evidence" value="ECO:0007669"/>
    <property type="project" value="UniProtKB-SubCell"/>
</dbReference>
<name>A0A8P0TT09_CANLF</name>
<evidence type="ECO:0000313" key="11">
    <source>
        <dbReference type="Proteomes" id="UP000002254"/>
    </source>
</evidence>
<reference evidence="10" key="2">
    <citation type="submission" date="2025-08" db="UniProtKB">
        <authorList>
            <consortium name="Ensembl"/>
        </authorList>
    </citation>
    <scope>IDENTIFICATION</scope>
</reference>
<keyword evidence="6" id="KW-0539">Nucleus</keyword>
<dbReference type="Ensembl" id="ENSCAFT00000105189.1">
    <property type="protein sequence ID" value="ENSCAFP00000073779.1"/>
    <property type="gene ID" value="ENSCAFG00000052629.1"/>
</dbReference>
<dbReference type="FunFam" id="4.10.280.10:FF:000014">
    <property type="entry name" value="Max dimerization protein 1"/>
    <property type="match status" value="1"/>
</dbReference>
<organism evidence="10 11">
    <name type="scientific">Canis lupus familiaris</name>
    <name type="common">Dog</name>
    <name type="synonym">Canis familiaris</name>
    <dbReference type="NCBI Taxonomy" id="9615"/>
    <lineage>
        <taxon>Eukaryota</taxon>
        <taxon>Metazoa</taxon>
        <taxon>Chordata</taxon>
        <taxon>Craniata</taxon>
        <taxon>Vertebrata</taxon>
        <taxon>Euteleostomi</taxon>
        <taxon>Mammalia</taxon>
        <taxon>Eutheria</taxon>
        <taxon>Laurasiatheria</taxon>
        <taxon>Carnivora</taxon>
        <taxon>Caniformia</taxon>
        <taxon>Canidae</taxon>
        <taxon>Canis</taxon>
    </lineage>
</organism>
<dbReference type="GO" id="GO:0046983">
    <property type="term" value="F:protein dimerization activity"/>
    <property type="evidence" value="ECO:0007669"/>
    <property type="project" value="InterPro"/>
</dbReference>
<dbReference type="Pfam" id="PF00010">
    <property type="entry name" value="HLH"/>
    <property type="match status" value="1"/>
</dbReference>
<keyword evidence="2" id="KW-0678">Repressor</keyword>
<proteinExistence type="predicted"/>
<dbReference type="GO" id="GO:0003677">
    <property type="term" value="F:DNA binding"/>
    <property type="evidence" value="ECO:0007669"/>
    <property type="project" value="UniProtKB-KW"/>
</dbReference>
<dbReference type="InterPro" id="IPR040157">
    <property type="entry name" value="MXD1_bHLHzip"/>
</dbReference>
<dbReference type="PROSITE" id="PS50888">
    <property type="entry name" value="BHLH"/>
    <property type="match status" value="1"/>
</dbReference>
<keyword evidence="4" id="KW-0238">DNA-binding</keyword>
<feature type="domain" description="BHLH" evidence="9">
    <location>
        <begin position="56"/>
        <end position="108"/>
    </location>
</feature>
<comment type="subcellular location">
    <subcellularLocation>
        <location evidence="1">Nucleus</location>
    </subcellularLocation>
</comment>
<feature type="compositionally biased region" description="Low complexity" evidence="8">
    <location>
        <begin position="355"/>
        <end position="381"/>
    </location>
</feature>
<evidence type="ECO:0000256" key="4">
    <source>
        <dbReference type="ARBA" id="ARBA00023125"/>
    </source>
</evidence>
<evidence type="ECO:0000313" key="10">
    <source>
        <dbReference type="Ensembl" id="ENSCAFP00000073779.1"/>
    </source>
</evidence>
<feature type="region of interest" description="Disordered" evidence="8">
    <location>
        <begin position="272"/>
        <end position="381"/>
    </location>
</feature>
<dbReference type="AlphaFoldDB" id="A0A8P0TT09"/>
<dbReference type="InterPro" id="IPR011598">
    <property type="entry name" value="bHLH_dom"/>
</dbReference>
<evidence type="ECO:0000256" key="1">
    <source>
        <dbReference type="ARBA" id="ARBA00004123"/>
    </source>
</evidence>
<evidence type="ECO:0000259" key="9">
    <source>
        <dbReference type="PROSITE" id="PS50888"/>
    </source>
</evidence>
<evidence type="ECO:0000256" key="6">
    <source>
        <dbReference type="ARBA" id="ARBA00023242"/>
    </source>
</evidence>
<feature type="region of interest" description="Disordered" evidence="8">
    <location>
        <begin position="30"/>
        <end position="68"/>
    </location>
</feature>